<dbReference type="SUPFAM" id="SSF48208">
    <property type="entry name" value="Six-hairpin glycosidases"/>
    <property type="match status" value="1"/>
</dbReference>
<dbReference type="AlphaFoldDB" id="A0A417YCQ2"/>
<accession>A0A417YCQ2</accession>
<organism evidence="1 2">
    <name type="scientific">Oceanobacillus profundus</name>
    <dbReference type="NCBI Taxonomy" id="372463"/>
    <lineage>
        <taxon>Bacteria</taxon>
        <taxon>Bacillati</taxon>
        <taxon>Bacillota</taxon>
        <taxon>Bacilli</taxon>
        <taxon>Bacillales</taxon>
        <taxon>Bacillaceae</taxon>
        <taxon>Oceanobacillus</taxon>
    </lineage>
</organism>
<dbReference type="Proteomes" id="UP000285456">
    <property type="component" value="Unassembled WGS sequence"/>
</dbReference>
<reference evidence="1 2" key="1">
    <citation type="journal article" date="2007" name="Int. J. Syst. Evol. Microbiol.">
        <title>Oceanobacillus profundus sp. nov., isolated from a deep-sea sediment core.</title>
        <authorList>
            <person name="Kim Y.G."/>
            <person name="Choi D.H."/>
            <person name="Hyun S."/>
            <person name="Cho B.C."/>
        </authorList>
    </citation>
    <scope>NUCLEOTIDE SEQUENCE [LARGE SCALE GENOMIC DNA]</scope>
    <source>
        <strain evidence="1 2">DSM 18246</strain>
    </source>
</reference>
<evidence type="ECO:0000313" key="1">
    <source>
        <dbReference type="EMBL" id="RHW30400.1"/>
    </source>
</evidence>
<gene>
    <name evidence="1" type="ORF">D1B32_17685</name>
</gene>
<name>A0A417YCQ2_9BACI</name>
<protein>
    <recommendedName>
        <fullName evidence="3">D-glucuronyl C5-epimerase C-terminal domain-containing protein</fullName>
    </recommendedName>
</protein>
<keyword evidence="2" id="KW-1185">Reference proteome</keyword>
<dbReference type="EMBL" id="QWEH01000014">
    <property type="protein sequence ID" value="RHW30400.1"/>
    <property type="molecule type" value="Genomic_DNA"/>
</dbReference>
<dbReference type="RefSeq" id="WP_118890032.1">
    <property type="nucleotide sequence ID" value="NZ_PHUT01000001.1"/>
</dbReference>
<sequence>MKKIFILFSVSLGLLFYLLLQKDSETKITEEIYNDLYEQQSDWSINQFPATNPDYNASSYAWGWSYVANSLVDMYRVTEDKKYLDILTQQIDYIFSQTDEKLGIESFTGTGHSLPAWSDRGHYTSGEFNYTYPVHTGMITLPILRFVDTVYTNNLNEYKESAVRFLAASGEALAVHNQDNMWVDFSDTEGFYIGHPYGEGYVSEANKIGIPNRISVYLAAAGLYDKLTEGNTYSERIKKSLNYFKDSLFKYDEEFDSYYWSYWEEQNIQKPWEDISHAMITVYGIFILHEEAGYTVFTEEDFEKIANNVYKVIDDESSPPQMRKFIHKRGEEEKAYYTSEENPYYYDVLRWSFLGVYDEEILDILEEVYEETNVEEMNPQTRLNSIASYLYAKEKTRGIPW</sequence>
<dbReference type="InterPro" id="IPR008928">
    <property type="entry name" value="6-hairpin_glycosidase_sf"/>
</dbReference>
<dbReference type="OrthoDB" id="1802546at2"/>
<comment type="caution">
    <text evidence="1">The sequence shown here is derived from an EMBL/GenBank/DDBJ whole genome shotgun (WGS) entry which is preliminary data.</text>
</comment>
<evidence type="ECO:0008006" key="3">
    <source>
        <dbReference type="Google" id="ProtNLM"/>
    </source>
</evidence>
<proteinExistence type="predicted"/>
<evidence type="ECO:0000313" key="2">
    <source>
        <dbReference type="Proteomes" id="UP000285456"/>
    </source>
</evidence>
<dbReference type="GO" id="GO:0005975">
    <property type="term" value="P:carbohydrate metabolic process"/>
    <property type="evidence" value="ECO:0007669"/>
    <property type="project" value="InterPro"/>
</dbReference>